<evidence type="ECO:0000256" key="5">
    <source>
        <dbReference type="ARBA" id="ARBA00022692"/>
    </source>
</evidence>
<dbReference type="Gene3D" id="1.20.1740.10">
    <property type="entry name" value="Amino acid/polyamine transporter I"/>
    <property type="match status" value="1"/>
</dbReference>
<dbReference type="EMBL" id="JAFNEN010000421">
    <property type="protein sequence ID" value="KAG8183332.1"/>
    <property type="molecule type" value="Genomic_DNA"/>
</dbReference>
<evidence type="ECO:0000256" key="8">
    <source>
        <dbReference type="SAM" id="Phobius"/>
    </source>
</evidence>
<dbReference type="AlphaFoldDB" id="A0AAV6UGL8"/>
<keyword evidence="7 8" id="KW-0472">Membrane</keyword>
<feature type="transmembrane region" description="Helical" evidence="8">
    <location>
        <begin position="133"/>
        <end position="155"/>
    </location>
</feature>
<comment type="similarity">
    <text evidence="2">Belongs to the amino acid-polyamine-organocation (APC) superfamily. L-type amino acid transporter (LAT) (TC 2.A.3.8) family.</text>
</comment>
<dbReference type="InterPro" id="IPR002293">
    <property type="entry name" value="AA/rel_permease1"/>
</dbReference>
<keyword evidence="10" id="KW-1185">Reference proteome</keyword>
<feature type="transmembrane region" description="Helical" evidence="8">
    <location>
        <begin position="413"/>
        <end position="435"/>
    </location>
</feature>
<name>A0AAV6UGL8_9ARAC</name>
<feature type="transmembrane region" description="Helical" evidence="8">
    <location>
        <begin position="248"/>
        <end position="268"/>
    </location>
</feature>
<feature type="transmembrane region" description="Helical" evidence="8">
    <location>
        <begin position="441"/>
        <end position="467"/>
    </location>
</feature>
<feature type="transmembrane region" description="Helical" evidence="8">
    <location>
        <begin position="479"/>
        <end position="500"/>
    </location>
</feature>
<dbReference type="Pfam" id="PF13520">
    <property type="entry name" value="AA_permease_2"/>
    <property type="match status" value="1"/>
</dbReference>
<reference evidence="9 10" key="1">
    <citation type="journal article" date="2022" name="Nat. Ecol. Evol.">
        <title>A masculinizing supergene underlies an exaggerated male reproductive morph in a spider.</title>
        <authorList>
            <person name="Hendrickx F."/>
            <person name="De Corte Z."/>
            <person name="Sonet G."/>
            <person name="Van Belleghem S.M."/>
            <person name="Kostlbacher S."/>
            <person name="Vangestel C."/>
        </authorList>
    </citation>
    <scope>NUCLEOTIDE SEQUENCE [LARGE SCALE GENOMIC DNA]</scope>
    <source>
        <strain evidence="9">W744_W776</strain>
    </source>
</reference>
<feature type="transmembrane region" description="Helical" evidence="8">
    <location>
        <begin position="218"/>
        <end position="236"/>
    </location>
</feature>
<evidence type="ECO:0000256" key="6">
    <source>
        <dbReference type="ARBA" id="ARBA00022989"/>
    </source>
</evidence>
<feature type="transmembrane region" description="Helical" evidence="8">
    <location>
        <begin position="184"/>
        <end position="206"/>
    </location>
</feature>
<dbReference type="Proteomes" id="UP000827092">
    <property type="component" value="Unassembled WGS sequence"/>
</dbReference>
<dbReference type="FunFam" id="1.20.1740.10:FF:000003">
    <property type="entry name" value="Y+L amino acid transporter 1 isoform X1"/>
    <property type="match status" value="1"/>
</dbReference>
<evidence type="ECO:0000256" key="7">
    <source>
        <dbReference type="ARBA" id="ARBA00023136"/>
    </source>
</evidence>
<organism evidence="9 10">
    <name type="scientific">Oedothorax gibbosus</name>
    <dbReference type="NCBI Taxonomy" id="931172"/>
    <lineage>
        <taxon>Eukaryota</taxon>
        <taxon>Metazoa</taxon>
        <taxon>Ecdysozoa</taxon>
        <taxon>Arthropoda</taxon>
        <taxon>Chelicerata</taxon>
        <taxon>Arachnida</taxon>
        <taxon>Araneae</taxon>
        <taxon>Araneomorphae</taxon>
        <taxon>Entelegynae</taxon>
        <taxon>Araneoidea</taxon>
        <taxon>Linyphiidae</taxon>
        <taxon>Erigoninae</taxon>
        <taxon>Oedothorax</taxon>
    </lineage>
</organism>
<dbReference type="InterPro" id="IPR050598">
    <property type="entry name" value="AminoAcid_Transporter"/>
</dbReference>
<evidence type="ECO:0000256" key="3">
    <source>
        <dbReference type="ARBA" id="ARBA00022448"/>
    </source>
</evidence>
<evidence type="ECO:0000313" key="10">
    <source>
        <dbReference type="Proteomes" id="UP000827092"/>
    </source>
</evidence>
<sequence length="556" mass="61746">MFKARKEHPNLLLLAVKKLDKENVVNFGTINENFFEYDNFKENSTDHGTQVEISNKDGTTQKDTNIGVINNGTIKKDVIAKDVPISNDINANNAVRVKREIGLFSAVNITLGVMIGAGIFVSPKGILANSGSVGSSLVVWVAMGLFSMIGAACYIELGTTFPKSGNDFTYIREIFGDFPAFMYLWVRMICLTPASITILSLTFANYILESLTCVPSPVLTRVVAALPVCLLTYINCRNVQWATRVQDVFTFAKIIALIIIIIAGAYHMCMGRSQNFDNAFQGTTTEPGYIALSFYSGLFSYAGWNFLNFVTEELKDPFKNLPRAIYISLPLVTVIYVLANVAYFAVLSPDEILASNAVAVTFGERVLGVMSWIMPFSVALSTFGGLNGNIFASARLFFVGAREGHLPNFLSMINLNYLTPAPSLVFLCILSLAYLSTTEVYVLINYTAFVEALFVTLSVAGLVWLRYKQPDLERPIKVNIILPITFLVVCGFLVTFPFYVSPWETGMGIAITVTGIPVYFITIYWQQKPQIYKRFIEKITSFVQKLLLSVPEEKYD</sequence>
<evidence type="ECO:0000313" key="9">
    <source>
        <dbReference type="EMBL" id="KAG8183332.1"/>
    </source>
</evidence>
<keyword evidence="3" id="KW-0813">Transport</keyword>
<feature type="transmembrane region" description="Helical" evidence="8">
    <location>
        <begin position="366"/>
        <end position="392"/>
    </location>
</feature>
<gene>
    <name evidence="9" type="ORF">JTE90_023981</name>
</gene>
<keyword evidence="4" id="KW-1003">Cell membrane</keyword>
<evidence type="ECO:0008006" key="11">
    <source>
        <dbReference type="Google" id="ProtNLM"/>
    </source>
</evidence>
<feature type="transmembrane region" description="Helical" evidence="8">
    <location>
        <begin position="288"/>
        <end position="311"/>
    </location>
</feature>
<comment type="caution">
    <text evidence="9">The sequence shown here is derived from an EMBL/GenBank/DDBJ whole genome shotgun (WGS) entry which is preliminary data.</text>
</comment>
<feature type="transmembrane region" description="Helical" evidence="8">
    <location>
        <begin position="101"/>
        <end position="121"/>
    </location>
</feature>
<evidence type="ECO:0000256" key="2">
    <source>
        <dbReference type="ARBA" id="ARBA00007040"/>
    </source>
</evidence>
<evidence type="ECO:0000256" key="4">
    <source>
        <dbReference type="ARBA" id="ARBA00022475"/>
    </source>
</evidence>
<dbReference type="GO" id="GO:0015179">
    <property type="term" value="F:L-amino acid transmembrane transporter activity"/>
    <property type="evidence" value="ECO:0007669"/>
    <property type="project" value="TreeGrafter"/>
</dbReference>
<proteinExistence type="inferred from homology"/>
<dbReference type="GO" id="GO:0005886">
    <property type="term" value="C:plasma membrane"/>
    <property type="evidence" value="ECO:0007669"/>
    <property type="project" value="UniProtKB-SubCell"/>
</dbReference>
<feature type="transmembrane region" description="Helical" evidence="8">
    <location>
        <begin position="323"/>
        <end position="346"/>
    </location>
</feature>
<keyword evidence="6 8" id="KW-1133">Transmembrane helix</keyword>
<dbReference type="PANTHER" id="PTHR11785">
    <property type="entry name" value="AMINO ACID TRANSPORTER"/>
    <property type="match status" value="1"/>
</dbReference>
<protein>
    <recommendedName>
        <fullName evidence="11">Large neutral amino acids transporter small subunit 2</fullName>
    </recommendedName>
</protein>
<comment type="subcellular location">
    <subcellularLocation>
        <location evidence="1">Cell membrane</location>
        <topology evidence="1">Multi-pass membrane protein</topology>
    </subcellularLocation>
</comment>
<keyword evidence="5 8" id="KW-0812">Transmembrane</keyword>
<evidence type="ECO:0000256" key="1">
    <source>
        <dbReference type="ARBA" id="ARBA00004651"/>
    </source>
</evidence>
<accession>A0AAV6UGL8</accession>
<feature type="transmembrane region" description="Helical" evidence="8">
    <location>
        <begin position="506"/>
        <end position="525"/>
    </location>
</feature>
<dbReference type="PANTHER" id="PTHR11785:SF240">
    <property type="entry name" value="LD25378P"/>
    <property type="match status" value="1"/>
</dbReference>